<proteinExistence type="predicted"/>
<evidence type="ECO:0000259" key="1">
    <source>
        <dbReference type="Pfam" id="PF07859"/>
    </source>
</evidence>
<dbReference type="InterPro" id="IPR013094">
    <property type="entry name" value="AB_hydrolase_3"/>
</dbReference>
<comment type="caution">
    <text evidence="2">The sequence shown here is derived from an EMBL/GenBank/DDBJ whole genome shotgun (WGS) entry which is preliminary data.</text>
</comment>
<dbReference type="GO" id="GO:0004771">
    <property type="term" value="F:sterol ester esterase activity"/>
    <property type="evidence" value="ECO:0007669"/>
    <property type="project" value="TreeGrafter"/>
</dbReference>
<accession>A0AAN8MRA7</accession>
<dbReference type="Proteomes" id="UP001313282">
    <property type="component" value="Unassembled WGS sequence"/>
</dbReference>
<organism evidence="2 3">
    <name type="scientific">Orbilia javanica</name>
    <dbReference type="NCBI Taxonomy" id="47235"/>
    <lineage>
        <taxon>Eukaryota</taxon>
        <taxon>Fungi</taxon>
        <taxon>Dikarya</taxon>
        <taxon>Ascomycota</taxon>
        <taxon>Pezizomycotina</taxon>
        <taxon>Orbiliomycetes</taxon>
        <taxon>Orbiliales</taxon>
        <taxon>Orbiliaceae</taxon>
        <taxon>Orbilia</taxon>
    </lineage>
</organism>
<evidence type="ECO:0000313" key="2">
    <source>
        <dbReference type="EMBL" id="KAK6335134.1"/>
    </source>
</evidence>
<dbReference type="EMBL" id="JAVHNR010000008">
    <property type="protein sequence ID" value="KAK6335134.1"/>
    <property type="molecule type" value="Genomic_DNA"/>
</dbReference>
<gene>
    <name evidence="2" type="ORF">TWF718_010572</name>
</gene>
<keyword evidence="3" id="KW-1185">Reference proteome</keyword>
<dbReference type="AlphaFoldDB" id="A0AAN8MRA7"/>
<dbReference type="SUPFAM" id="SSF53474">
    <property type="entry name" value="alpha/beta-Hydrolases"/>
    <property type="match status" value="1"/>
</dbReference>
<dbReference type="PANTHER" id="PTHR23025:SF3">
    <property type="entry name" value="HORMONE-SENSITIVE LIPASE"/>
    <property type="match status" value="1"/>
</dbReference>
<dbReference type="InterPro" id="IPR029058">
    <property type="entry name" value="AB_hydrolase_fold"/>
</dbReference>
<protein>
    <recommendedName>
        <fullName evidence="1">Alpha/beta hydrolase fold-3 domain-containing protein</fullName>
    </recommendedName>
</protein>
<dbReference type="Pfam" id="PF07859">
    <property type="entry name" value="Abhydrolase_3"/>
    <property type="match status" value="1"/>
</dbReference>
<feature type="domain" description="Alpha/beta hydrolase fold-3" evidence="1">
    <location>
        <begin position="94"/>
        <end position="321"/>
    </location>
</feature>
<sequence length="350" mass="38804">MASYAKYSKIAPEFDQLLKTLPVAGFTEDSTVEDYRKVVDALGAFQDALYTGPKDCDVTGTAIEISNGVSIPVKVYAPNETARAAAGNRPPSILFHVHGGGWVSGGPEFGHAHCLWFSSHNVVVVNVDYRLCPENPYDTPYNDSYGVYRAIHQAAINREYHELENWGIPEFDAEKVYFYGTSAGGQIVTACAILDIENNRAGVIKGLFLHATTAVDVHLFPTEKISSDEEPSMVQNKDGPILTSMDMARFTAWRNSPPDADRYFSPLVALSDEVLKQFPKVYHEAYGMDLLRDGHLLFAERMKGLGVDTRVQIHSGYPHSLFSMMSAWHLEGSKVALNKLEEASRWMGVF</sequence>
<dbReference type="GO" id="GO:0004806">
    <property type="term" value="F:triacylglycerol lipase activity"/>
    <property type="evidence" value="ECO:0007669"/>
    <property type="project" value="TreeGrafter"/>
</dbReference>
<dbReference type="GO" id="GO:0019433">
    <property type="term" value="P:triglyceride catabolic process"/>
    <property type="evidence" value="ECO:0007669"/>
    <property type="project" value="TreeGrafter"/>
</dbReference>
<reference evidence="2 3" key="1">
    <citation type="submission" date="2019-10" db="EMBL/GenBank/DDBJ databases">
        <authorList>
            <person name="Palmer J.M."/>
        </authorList>
    </citation>
    <scope>NUCLEOTIDE SEQUENCE [LARGE SCALE GENOMIC DNA]</scope>
    <source>
        <strain evidence="2 3">TWF718</strain>
    </source>
</reference>
<dbReference type="PANTHER" id="PTHR23025">
    <property type="entry name" value="TRIACYLGLYCEROL LIPASE"/>
    <property type="match status" value="1"/>
</dbReference>
<evidence type="ECO:0000313" key="3">
    <source>
        <dbReference type="Proteomes" id="UP001313282"/>
    </source>
</evidence>
<dbReference type="GO" id="GO:0005829">
    <property type="term" value="C:cytosol"/>
    <property type="evidence" value="ECO:0007669"/>
    <property type="project" value="TreeGrafter"/>
</dbReference>
<dbReference type="Gene3D" id="3.40.50.1820">
    <property type="entry name" value="alpha/beta hydrolase"/>
    <property type="match status" value="1"/>
</dbReference>
<name>A0AAN8MRA7_9PEZI</name>